<keyword evidence="1" id="KW-0812">Transmembrane</keyword>
<dbReference type="PATRIC" id="fig|1195236.3.peg.5055"/>
<keyword evidence="1" id="KW-0472">Membrane</keyword>
<dbReference type="AlphaFoldDB" id="S0FFH8"/>
<dbReference type="STRING" id="1195236.CTER_4868"/>
<proteinExistence type="predicted"/>
<organism evidence="2 3">
    <name type="scientific">Ruminiclostridium cellobioparum subsp. termitidis CT1112</name>
    <dbReference type="NCBI Taxonomy" id="1195236"/>
    <lineage>
        <taxon>Bacteria</taxon>
        <taxon>Bacillati</taxon>
        <taxon>Bacillota</taxon>
        <taxon>Clostridia</taxon>
        <taxon>Eubacteriales</taxon>
        <taxon>Oscillospiraceae</taxon>
        <taxon>Ruminiclostridium</taxon>
    </lineage>
</organism>
<reference evidence="2 3" key="1">
    <citation type="journal article" date="2013" name="Genome Announc.">
        <title>Draft Genome Sequence of the Cellulolytic, Mesophilic, Anaerobic Bacterium Clostridium termitidis Strain CT1112 (DSM 5398).</title>
        <authorList>
            <person name="Lal S."/>
            <person name="Ramachandran U."/>
            <person name="Zhang X."/>
            <person name="Munir R."/>
            <person name="Sparling R."/>
            <person name="Levin D.B."/>
        </authorList>
    </citation>
    <scope>NUCLEOTIDE SEQUENCE [LARGE SCALE GENOMIC DNA]</scope>
    <source>
        <strain evidence="2 3">CT1112</strain>
    </source>
</reference>
<dbReference type="eggNOG" id="COG1277">
    <property type="taxonomic scope" value="Bacteria"/>
</dbReference>
<feature type="transmembrane region" description="Helical" evidence="1">
    <location>
        <begin position="122"/>
        <end position="145"/>
    </location>
</feature>
<sequence>MNIFLHELKSYFKSIIIWACSMAALAVMYILIFKGLGNDIAEFQSLMDSLPEVVKKLLSVYVASLSTLEGFYSFVFVYVALCGAIQAMNLGVSIISKEVREKTADFLLTKPVSRAVIMTSKIAAAFVSLVITNIIYLAVTLLATLTVKTDFSVKSVILISITLLFIQLIFMALGVIVAVLSGKIRSVIAVSLSTVFGFFIVNMFGSVIGEETVRYITPFKYFDYGYIVKNNAYEMPYIIVGAAFVIAAVTASYLVYTRKDVHAV</sequence>
<comment type="caution">
    <text evidence="2">The sequence shown here is derived from an EMBL/GenBank/DDBJ whole genome shotgun (WGS) entry which is preliminary data.</text>
</comment>
<feature type="transmembrane region" description="Helical" evidence="1">
    <location>
        <begin position="157"/>
        <end position="180"/>
    </location>
</feature>
<evidence type="ECO:0008006" key="4">
    <source>
        <dbReference type="Google" id="ProtNLM"/>
    </source>
</evidence>
<feature type="transmembrane region" description="Helical" evidence="1">
    <location>
        <begin position="187"/>
        <end position="208"/>
    </location>
</feature>
<keyword evidence="3" id="KW-1185">Reference proteome</keyword>
<dbReference type="GO" id="GO:0140359">
    <property type="term" value="F:ABC-type transporter activity"/>
    <property type="evidence" value="ECO:0007669"/>
    <property type="project" value="InterPro"/>
</dbReference>
<dbReference type="Proteomes" id="UP000014155">
    <property type="component" value="Unassembled WGS sequence"/>
</dbReference>
<dbReference type="Pfam" id="PF12679">
    <property type="entry name" value="ABC2_membrane_2"/>
    <property type="match status" value="1"/>
</dbReference>
<feature type="transmembrane region" description="Helical" evidence="1">
    <location>
        <begin position="71"/>
        <end position="92"/>
    </location>
</feature>
<feature type="transmembrane region" description="Helical" evidence="1">
    <location>
        <begin position="12"/>
        <end position="32"/>
    </location>
</feature>
<feature type="transmembrane region" description="Helical" evidence="1">
    <location>
        <begin position="235"/>
        <end position="256"/>
    </location>
</feature>
<evidence type="ECO:0000313" key="3">
    <source>
        <dbReference type="Proteomes" id="UP000014155"/>
    </source>
</evidence>
<gene>
    <name evidence="2" type="ORF">CTER_4868</name>
</gene>
<evidence type="ECO:0000313" key="2">
    <source>
        <dbReference type="EMBL" id="EMS69690.1"/>
    </source>
</evidence>
<dbReference type="EMBL" id="AORV01000065">
    <property type="protein sequence ID" value="EMS69690.1"/>
    <property type="molecule type" value="Genomic_DNA"/>
</dbReference>
<accession>S0FFH8</accession>
<protein>
    <recommendedName>
        <fullName evidence="4">ABC-2 type transporter</fullName>
    </recommendedName>
</protein>
<keyword evidence="1" id="KW-1133">Transmembrane helix</keyword>
<dbReference type="GO" id="GO:0005886">
    <property type="term" value="C:plasma membrane"/>
    <property type="evidence" value="ECO:0007669"/>
    <property type="project" value="UniProtKB-SubCell"/>
</dbReference>
<name>S0FFH8_RUMCE</name>
<evidence type="ECO:0000256" key="1">
    <source>
        <dbReference type="SAM" id="Phobius"/>
    </source>
</evidence>
<dbReference type="RefSeq" id="WP_004629988.1">
    <property type="nucleotide sequence ID" value="NZ_AORV01000065.1"/>
</dbReference>